<reference evidence="1 2" key="1">
    <citation type="submission" date="2018-05" db="EMBL/GenBank/DDBJ databases">
        <title>A metagenomic window into the 2 km-deep terrestrial subsurface aquifer revealed taxonomically and functionally diverse microbial community comprising novel uncultured bacterial lineages.</title>
        <authorList>
            <person name="Kadnikov V.V."/>
            <person name="Mardanov A.V."/>
            <person name="Beletsky A.V."/>
            <person name="Banks D."/>
            <person name="Pimenov N.V."/>
            <person name="Frank Y.A."/>
            <person name="Karnachuk O.V."/>
            <person name="Ravin N.V."/>
        </authorList>
    </citation>
    <scope>NUCLEOTIDE SEQUENCE [LARGE SCALE GENOMIC DNA]</scope>
    <source>
        <strain evidence="1">BY</strain>
    </source>
</reference>
<evidence type="ECO:0000313" key="1">
    <source>
        <dbReference type="EMBL" id="AXA36544.1"/>
    </source>
</evidence>
<sequence>MELPADLESKLRTAQPGEIVDMGSYPMAELPLLEYEKRAGGPQFIFSDDPEYFRVPEGAGVREKVQPGRVRLYTYHVNGTTESARRISTVIENLGSRPLTLRWHRYAFRGPSTDYYRVGKGGLVDFFSAKNLPPAMTIPAGGAAPLDPKMDAVAVRYDELVHGFYEFEIDQPARITTLQTSLETPAVEANARIREVLPPRKTLGAGRGLFKTSDYDITPKGGSPYDTADGPKQILVADGKHDPWITGWDDSRSSASRNAGNYGVLYRIRVPYRSSDGRGIAVVLWYPPAGGKWCDACALAVVANAGVHAGGVIEIPRDRTTFTGRTNAGVIQIYPPATQGTEGVIELTYSPPGASCLPNPILLIPIHLNELKKE</sequence>
<evidence type="ECO:0000313" key="2">
    <source>
        <dbReference type="Proteomes" id="UP000262583"/>
    </source>
</evidence>
<dbReference type="AlphaFoldDB" id="A0A2Z4Y5U4"/>
<dbReference type="Proteomes" id="UP000262583">
    <property type="component" value="Chromosome"/>
</dbReference>
<accession>A0A2Z4Y5U4</accession>
<name>A0A2Z4Y5U4_SUMC1</name>
<proteinExistence type="predicted"/>
<organism evidence="1 2">
    <name type="scientific">Sumerlaea chitinivorans</name>
    <dbReference type="NCBI Taxonomy" id="2250252"/>
    <lineage>
        <taxon>Bacteria</taxon>
        <taxon>Candidatus Sumerlaeota</taxon>
        <taxon>Candidatus Sumerlaeia</taxon>
        <taxon>Candidatus Sumerlaeales</taxon>
        <taxon>Candidatus Sumerlaeaceae</taxon>
        <taxon>Candidatus Sumerlaea</taxon>
    </lineage>
</organism>
<dbReference type="KEGG" id="schv:BRCON_1767"/>
<gene>
    <name evidence="1" type="ORF">BRCON_1767</name>
</gene>
<dbReference type="EMBL" id="CP030759">
    <property type="protein sequence ID" value="AXA36544.1"/>
    <property type="molecule type" value="Genomic_DNA"/>
</dbReference>
<protein>
    <submittedName>
        <fullName evidence="1">Copper amine oxidase-like</fullName>
    </submittedName>
</protein>